<accession>A0A2M7B966</accession>
<reference evidence="2" key="1">
    <citation type="submission" date="2017-09" db="EMBL/GenBank/DDBJ databases">
        <title>Depth-based differentiation of microbial function through sediment-hosted aquifers and enrichment of novel symbionts in the deep terrestrial subsurface.</title>
        <authorList>
            <person name="Probst A.J."/>
            <person name="Ladd B."/>
            <person name="Jarett J.K."/>
            <person name="Geller-Mcgrath D.E."/>
            <person name="Sieber C.M.K."/>
            <person name="Emerson J.B."/>
            <person name="Anantharaman K."/>
            <person name="Thomas B.C."/>
            <person name="Malmstrom R."/>
            <person name="Stieglmeier M."/>
            <person name="Klingl A."/>
            <person name="Woyke T."/>
            <person name="Ryan C.M."/>
            <person name="Banfield J.F."/>
        </authorList>
    </citation>
    <scope>NUCLEOTIDE SEQUENCE [LARGE SCALE GENOMIC DNA]</scope>
</reference>
<proteinExistence type="predicted"/>
<comment type="caution">
    <text evidence="1">The sequence shown here is derived from an EMBL/GenBank/DDBJ whole genome shotgun (WGS) entry which is preliminary data.</text>
</comment>
<evidence type="ECO:0000313" key="1">
    <source>
        <dbReference type="EMBL" id="PIU99599.1"/>
    </source>
</evidence>
<protein>
    <recommendedName>
        <fullName evidence="3">Transposase</fullName>
    </recommendedName>
</protein>
<name>A0A2M7B966_9BACT</name>
<dbReference type="Proteomes" id="UP000228561">
    <property type="component" value="Unassembled WGS sequence"/>
</dbReference>
<evidence type="ECO:0000313" key="2">
    <source>
        <dbReference type="Proteomes" id="UP000228561"/>
    </source>
</evidence>
<dbReference type="AlphaFoldDB" id="A0A2M7B966"/>
<dbReference type="EMBL" id="PEVG01000017">
    <property type="protein sequence ID" value="PIU99599.1"/>
    <property type="molecule type" value="Genomic_DNA"/>
</dbReference>
<gene>
    <name evidence="1" type="ORF">COS58_01470</name>
</gene>
<evidence type="ECO:0008006" key="3">
    <source>
        <dbReference type="Google" id="ProtNLM"/>
    </source>
</evidence>
<organism evidence="1 2">
    <name type="scientific">Candidatus Tagabacteria bacterium CG03_land_8_20_14_0_80_41_22</name>
    <dbReference type="NCBI Taxonomy" id="1975020"/>
    <lineage>
        <taxon>Bacteria</taxon>
        <taxon>Candidatus Tagaibacteriota</taxon>
    </lineage>
</organism>
<sequence length="71" mass="8787">MRKIKIVPGEYYHIYNRGNNKQNIFLDNRDWARFLFLILYFQSPECFYNLSRQISYFVRNRVFNIVEFPGL</sequence>